<dbReference type="RefSeq" id="XP_003957734.1">
    <property type="nucleotide sequence ID" value="XM_003957685.1"/>
</dbReference>
<dbReference type="FunCoup" id="H2AW49">
    <property type="interactions" value="33"/>
</dbReference>
<dbReference type="EMBL" id="HE650825">
    <property type="protein sequence ID" value="CCF58599.1"/>
    <property type="molecule type" value="Genomic_DNA"/>
</dbReference>
<gene>
    <name evidence="1" type="primary">KAFR0E04490</name>
    <name evidence="1" type="ORF">KAFR_0E04490</name>
</gene>
<keyword evidence="2" id="KW-1185">Reference proteome</keyword>
<dbReference type="GO" id="GO:0005777">
    <property type="term" value="C:peroxisome"/>
    <property type="evidence" value="ECO:0007669"/>
    <property type="project" value="EnsemblFungi"/>
</dbReference>
<accession>H2AW49</accession>
<dbReference type="GeneID" id="13884046"/>
<proteinExistence type="predicted"/>
<reference evidence="1 2" key="1">
    <citation type="journal article" date="2011" name="Proc. Natl. Acad. Sci. U.S.A.">
        <title>Evolutionary erosion of yeast sex chromosomes by mating-type switching accidents.</title>
        <authorList>
            <person name="Gordon J.L."/>
            <person name="Armisen D."/>
            <person name="Proux-Wera E."/>
            <person name="Oheigeartaigh S.S."/>
            <person name="Byrne K.P."/>
            <person name="Wolfe K.H."/>
        </authorList>
    </citation>
    <scope>NUCLEOTIDE SEQUENCE [LARGE SCALE GENOMIC DNA]</scope>
    <source>
        <strain evidence="2">ATCC 22294 / BCRC 22015 / CBS 2517 / CECT 1963 / NBRC 1671 / NRRL Y-8276</strain>
    </source>
</reference>
<evidence type="ECO:0000313" key="1">
    <source>
        <dbReference type="EMBL" id="CCF58599.1"/>
    </source>
</evidence>
<dbReference type="eggNOG" id="ENOG502S44U">
    <property type="taxonomic scope" value="Eukaryota"/>
</dbReference>
<name>H2AW49_KAZAF</name>
<organism evidence="1 2">
    <name type="scientific">Kazachstania africana (strain ATCC 22294 / BCRC 22015 / CBS 2517 / CECT 1963 / NBRC 1671 / NRRL Y-8276)</name>
    <name type="common">Yeast</name>
    <name type="synonym">Kluyveromyces africanus</name>
    <dbReference type="NCBI Taxonomy" id="1071382"/>
    <lineage>
        <taxon>Eukaryota</taxon>
        <taxon>Fungi</taxon>
        <taxon>Dikarya</taxon>
        <taxon>Ascomycota</taxon>
        <taxon>Saccharomycotina</taxon>
        <taxon>Saccharomycetes</taxon>
        <taxon>Saccharomycetales</taxon>
        <taxon>Saccharomycetaceae</taxon>
        <taxon>Kazachstania</taxon>
    </lineage>
</organism>
<protein>
    <submittedName>
        <fullName evidence="1">Uncharacterized protein</fullName>
    </submittedName>
</protein>
<dbReference type="KEGG" id="kaf:KAFR_0E04490"/>
<sequence>MTSAENSIIVISGPVLQKCSDGTLRALTAILNKGYDLPRYKFNAVQSDRVQDHESFCHDFGLDEEGTMLYLLVNDIKDISSELKLIGTTGSYPLYSSDVPGHYNFSFENVLATIAYKTFPASEIPNSFEVTAFTSFGKGCGIEIANATIEHFKKVHPSCDSLIAKVITNHDLVPYYEKKLNYIELDRITVPKKETVKAKFHDSFKIACDIQVATLKRMI</sequence>
<evidence type="ECO:0000313" key="2">
    <source>
        <dbReference type="Proteomes" id="UP000005220"/>
    </source>
</evidence>
<dbReference type="OrthoDB" id="4062597at2759"/>
<dbReference type="InParanoid" id="H2AW49"/>
<dbReference type="AlphaFoldDB" id="H2AW49"/>
<dbReference type="HOGENOM" id="CLU_107283_0_0_1"/>
<dbReference type="Proteomes" id="UP000005220">
    <property type="component" value="Chromosome 5"/>
</dbReference>